<evidence type="ECO:0000313" key="3">
    <source>
        <dbReference type="Proteomes" id="UP001500403"/>
    </source>
</evidence>
<keyword evidence="1" id="KW-0472">Membrane</keyword>
<reference evidence="2 3" key="1">
    <citation type="journal article" date="2019" name="Int. J. Syst. Evol. Microbiol.">
        <title>The Global Catalogue of Microorganisms (GCM) 10K type strain sequencing project: providing services to taxonomists for standard genome sequencing and annotation.</title>
        <authorList>
            <consortium name="The Broad Institute Genomics Platform"/>
            <consortium name="The Broad Institute Genome Sequencing Center for Infectious Disease"/>
            <person name="Wu L."/>
            <person name="Ma J."/>
        </authorList>
    </citation>
    <scope>NUCLEOTIDE SEQUENCE [LARGE SCALE GENOMIC DNA]</scope>
    <source>
        <strain evidence="2 3">JCM 9088</strain>
    </source>
</reference>
<gene>
    <name evidence="2" type="ORF">GCM10010446_13280</name>
</gene>
<dbReference type="EMBL" id="BAAAUD010000013">
    <property type="protein sequence ID" value="GAA2929989.1"/>
    <property type="molecule type" value="Genomic_DNA"/>
</dbReference>
<keyword evidence="1" id="KW-1133">Transmembrane helix</keyword>
<evidence type="ECO:0000256" key="1">
    <source>
        <dbReference type="SAM" id="Phobius"/>
    </source>
</evidence>
<dbReference type="RefSeq" id="WP_344492108.1">
    <property type="nucleotide sequence ID" value="NZ_BAAAUD010000013.1"/>
</dbReference>
<sequence>MDRHMRMFIVGLTVPLVAFAAIALIVRPDSLLQWLTVGATPFVASAVVAMVYAYRSRGPIEAPTRRRPGARRP</sequence>
<keyword evidence="1" id="KW-0812">Transmembrane</keyword>
<dbReference type="Proteomes" id="UP001500403">
    <property type="component" value="Unassembled WGS sequence"/>
</dbReference>
<proteinExistence type="predicted"/>
<feature type="transmembrane region" description="Helical" evidence="1">
    <location>
        <begin position="32"/>
        <end position="54"/>
    </location>
</feature>
<accession>A0ABN3WZD3</accession>
<keyword evidence="3" id="KW-1185">Reference proteome</keyword>
<evidence type="ECO:0008006" key="4">
    <source>
        <dbReference type="Google" id="ProtNLM"/>
    </source>
</evidence>
<name>A0ABN3WZD3_9ACTN</name>
<comment type="caution">
    <text evidence="2">The sequence shown here is derived from an EMBL/GenBank/DDBJ whole genome shotgun (WGS) entry which is preliminary data.</text>
</comment>
<organism evidence="2 3">
    <name type="scientific">Streptomyces enissocaesilis</name>
    <dbReference type="NCBI Taxonomy" id="332589"/>
    <lineage>
        <taxon>Bacteria</taxon>
        <taxon>Bacillati</taxon>
        <taxon>Actinomycetota</taxon>
        <taxon>Actinomycetes</taxon>
        <taxon>Kitasatosporales</taxon>
        <taxon>Streptomycetaceae</taxon>
        <taxon>Streptomyces</taxon>
        <taxon>Streptomyces rochei group</taxon>
    </lineage>
</organism>
<evidence type="ECO:0000313" key="2">
    <source>
        <dbReference type="EMBL" id="GAA2929989.1"/>
    </source>
</evidence>
<protein>
    <recommendedName>
        <fullName evidence="4">Integral membrane protein</fullName>
    </recommendedName>
</protein>
<feature type="transmembrane region" description="Helical" evidence="1">
    <location>
        <begin position="7"/>
        <end position="26"/>
    </location>
</feature>